<dbReference type="Gene3D" id="3.20.20.70">
    <property type="entry name" value="Aldolase class I"/>
    <property type="match status" value="1"/>
</dbReference>
<reference evidence="8 9" key="1">
    <citation type="submission" date="2020-05" db="EMBL/GenBank/DDBJ databases">
        <title>Complete genome of Desulfobulbus oligotrophicus.</title>
        <authorList>
            <person name="Podar M."/>
        </authorList>
    </citation>
    <scope>NUCLEOTIDE SEQUENCE [LARGE SCALE GENOMIC DNA]</scope>
    <source>
        <strain evidence="8 9">Prop6</strain>
    </source>
</reference>
<protein>
    <submittedName>
        <fullName evidence="8">Anaerobic ribonucleoside-triphosphate reductase activating protein</fullName>
    </submittedName>
</protein>
<comment type="cofactor">
    <cofactor evidence="1">
        <name>[4Fe-4S] cluster</name>
        <dbReference type="ChEBI" id="CHEBI:49883"/>
    </cofactor>
</comment>
<dbReference type="InterPro" id="IPR013785">
    <property type="entry name" value="Aldolase_TIM"/>
</dbReference>
<evidence type="ECO:0000256" key="3">
    <source>
        <dbReference type="ARBA" id="ARBA00022691"/>
    </source>
</evidence>
<dbReference type="PROSITE" id="PS51918">
    <property type="entry name" value="RADICAL_SAM"/>
    <property type="match status" value="1"/>
</dbReference>
<evidence type="ECO:0000313" key="8">
    <source>
        <dbReference type="EMBL" id="QQG65024.1"/>
    </source>
</evidence>
<organism evidence="8 9">
    <name type="scientific">Desulfobulbus oligotrophicus</name>
    <dbReference type="NCBI Taxonomy" id="1909699"/>
    <lineage>
        <taxon>Bacteria</taxon>
        <taxon>Pseudomonadati</taxon>
        <taxon>Thermodesulfobacteriota</taxon>
        <taxon>Desulfobulbia</taxon>
        <taxon>Desulfobulbales</taxon>
        <taxon>Desulfobulbaceae</taxon>
        <taxon>Desulfobulbus</taxon>
    </lineage>
</organism>
<accession>A0A7T5VBV0</accession>
<dbReference type="InterPro" id="IPR007197">
    <property type="entry name" value="rSAM"/>
</dbReference>
<evidence type="ECO:0000256" key="4">
    <source>
        <dbReference type="ARBA" id="ARBA00022723"/>
    </source>
</evidence>
<evidence type="ECO:0000256" key="5">
    <source>
        <dbReference type="ARBA" id="ARBA00023004"/>
    </source>
</evidence>
<dbReference type="InterPro" id="IPR012840">
    <property type="entry name" value="NrdG2"/>
</dbReference>
<dbReference type="Pfam" id="PF04055">
    <property type="entry name" value="Radical_SAM"/>
    <property type="match status" value="1"/>
</dbReference>
<dbReference type="Proteomes" id="UP000596092">
    <property type="component" value="Chromosome"/>
</dbReference>
<dbReference type="GO" id="GO:0051539">
    <property type="term" value="F:4 iron, 4 sulfur cluster binding"/>
    <property type="evidence" value="ECO:0007669"/>
    <property type="project" value="UniProtKB-KW"/>
</dbReference>
<keyword evidence="4" id="KW-0479">Metal-binding</keyword>
<dbReference type="KEGG" id="dog:HP555_03650"/>
<dbReference type="CDD" id="cd01335">
    <property type="entry name" value="Radical_SAM"/>
    <property type="match status" value="1"/>
</dbReference>
<dbReference type="InterPro" id="IPR034457">
    <property type="entry name" value="Organic_radical-activating"/>
</dbReference>
<dbReference type="SFLD" id="SFLDG01094">
    <property type="entry name" value="Uncharacterised_Radical_SAM_Su"/>
    <property type="match status" value="1"/>
</dbReference>
<dbReference type="AlphaFoldDB" id="A0A7T5VBV0"/>
<dbReference type="EMBL" id="CP054140">
    <property type="protein sequence ID" value="QQG65024.1"/>
    <property type="molecule type" value="Genomic_DNA"/>
</dbReference>
<dbReference type="SUPFAM" id="SSF102114">
    <property type="entry name" value="Radical SAM enzymes"/>
    <property type="match status" value="1"/>
</dbReference>
<dbReference type="NCBIfam" id="TIGR02495">
    <property type="entry name" value="NrdG2"/>
    <property type="match status" value="1"/>
</dbReference>
<keyword evidence="3" id="KW-0949">S-adenosyl-L-methionine</keyword>
<evidence type="ECO:0000313" key="9">
    <source>
        <dbReference type="Proteomes" id="UP000596092"/>
    </source>
</evidence>
<gene>
    <name evidence="8" type="ORF">HP555_03650</name>
</gene>
<dbReference type="GO" id="GO:0046872">
    <property type="term" value="F:metal ion binding"/>
    <property type="evidence" value="ECO:0007669"/>
    <property type="project" value="UniProtKB-KW"/>
</dbReference>
<proteinExistence type="predicted"/>
<dbReference type="PANTHER" id="PTHR30352:SF13">
    <property type="entry name" value="GLYCYL-RADICAL ENZYME ACTIVATING ENZYME YJJW-RELATED"/>
    <property type="match status" value="1"/>
</dbReference>
<keyword evidence="5" id="KW-0408">Iron</keyword>
<dbReference type="InterPro" id="IPR058240">
    <property type="entry name" value="rSAM_sf"/>
</dbReference>
<feature type="domain" description="Radical SAM core" evidence="7">
    <location>
        <begin position="19"/>
        <end position="203"/>
    </location>
</feature>
<evidence type="ECO:0000256" key="2">
    <source>
        <dbReference type="ARBA" id="ARBA00022485"/>
    </source>
</evidence>
<keyword evidence="6" id="KW-0411">Iron-sulfur</keyword>
<keyword evidence="9" id="KW-1185">Reference proteome</keyword>
<keyword evidence="2" id="KW-0004">4Fe-4S</keyword>
<dbReference type="PANTHER" id="PTHR30352">
    <property type="entry name" value="PYRUVATE FORMATE-LYASE-ACTIVATING ENZYME"/>
    <property type="match status" value="1"/>
</dbReference>
<dbReference type="RefSeq" id="WP_199263840.1">
    <property type="nucleotide sequence ID" value="NZ_CP054140.1"/>
</dbReference>
<evidence type="ECO:0000259" key="7">
    <source>
        <dbReference type="PROSITE" id="PS51918"/>
    </source>
</evidence>
<sequence length="203" mass="22008">MTLLSDLAVGGWHPASFVDYPGRVAAVIFLQGCNFCCPYCHNPQLIPLGQTGCLAPAKILDHLARRRGKLDGVTLSGGEPTLQAALPLLCEELHNLGYPVKLDTNGSNPDMLAELLSAGLVDYLAMDLKAPLERYAELAGTKVDVNAIRCSMHLVSSSGVKHHFRTTYDQSLLSPEDLQLIQKMVPEGSGYVVQPCRQPIVTR</sequence>
<name>A0A7T5VBV0_9BACT</name>
<evidence type="ECO:0000256" key="6">
    <source>
        <dbReference type="ARBA" id="ARBA00023014"/>
    </source>
</evidence>
<evidence type="ECO:0000256" key="1">
    <source>
        <dbReference type="ARBA" id="ARBA00001966"/>
    </source>
</evidence>
<dbReference type="GO" id="GO:0003824">
    <property type="term" value="F:catalytic activity"/>
    <property type="evidence" value="ECO:0007669"/>
    <property type="project" value="InterPro"/>
</dbReference>
<dbReference type="SFLD" id="SFLDS00029">
    <property type="entry name" value="Radical_SAM"/>
    <property type="match status" value="1"/>
</dbReference>